<dbReference type="Proteomes" id="UP000315648">
    <property type="component" value="Unassembled WGS sequence"/>
</dbReference>
<dbReference type="Pfam" id="PF11026">
    <property type="entry name" value="DUF2721"/>
    <property type="match status" value="1"/>
</dbReference>
<proteinExistence type="predicted"/>
<feature type="transmembrane region" description="Helical" evidence="1">
    <location>
        <begin position="106"/>
        <end position="129"/>
    </location>
</feature>
<reference evidence="2 3" key="1">
    <citation type="submission" date="2019-07" db="EMBL/GenBank/DDBJ databases">
        <title>Description of 53C-WASEF.</title>
        <authorList>
            <person name="Pitt A."/>
            <person name="Hahn M.W."/>
        </authorList>
    </citation>
    <scope>NUCLEOTIDE SEQUENCE [LARGE SCALE GENOMIC DNA]</scope>
    <source>
        <strain evidence="2 3">53C-WASEF</strain>
    </source>
</reference>
<accession>A0A556QSL3</accession>
<name>A0A556QSL3_9BACT</name>
<evidence type="ECO:0000313" key="2">
    <source>
        <dbReference type="EMBL" id="TSJ79638.1"/>
    </source>
</evidence>
<dbReference type="InterPro" id="IPR021279">
    <property type="entry name" value="DUF2721"/>
</dbReference>
<feature type="transmembrane region" description="Helical" evidence="1">
    <location>
        <begin position="74"/>
        <end position="100"/>
    </location>
</feature>
<dbReference type="OrthoDB" id="5465259at2"/>
<dbReference type="RefSeq" id="WP_144230179.1">
    <property type="nucleotide sequence ID" value="NZ_CBCRVV010000012.1"/>
</dbReference>
<feature type="transmembrane region" description="Helical" evidence="1">
    <location>
        <begin position="12"/>
        <end position="32"/>
    </location>
</feature>
<keyword evidence="1" id="KW-1133">Transmembrane helix</keyword>
<comment type="caution">
    <text evidence="2">The sequence shown here is derived from an EMBL/GenBank/DDBJ whole genome shotgun (WGS) entry which is preliminary data.</text>
</comment>
<sequence length="153" mass="16532">MAIESNSLLPMIQLAITPVILITGLGSLMLTMTNRLGRIVDRTRILAGQTHAAKDDTRGLLEAQLRILYRRAKFVRLAVMFNTLGMFTSGMLVVVIFVSALAGVEAAPLILALFMGAIGFLLTALGYFLSDINLTLRALGMEVDRALAEPAVK</sequence>
<gene>
    <name evidence="2" type="ORF">FPL22_10235</name>
</gene>
<protein>
    <submittedName>
        <fullName evidence="2">DUF2721 domain-containing protein</fullName>
    </submittedName>
</protein>
<dbReference type="EMBL" id="VMBG01000001">
    <property type="protein sequence ID" value="TSJ79638.1"/>
    <property type="molecule type" value="Genomic_DNA"/>
</dbReference>
<organism evidence="2 3">
    <name type="scientific">Rariglobus hedericola</name>
    <dbReference type="NCBI Taxonomy" id="2597822"/>
    <lineage>
        <taxon>Bacteria</taxon>
        <taxon>Pseudomonadati</taxon>
        <taxon>Verrucomicrobiota</taxon>
        <taxon>Opitutia</taxon>
        <taxon>Opitutales</taxon>
        <taxon>Opitutaceae</taxon>
        <taxon>Rariglobus</taxon>
    </lineage>
</organism>
<evidence type="ECO:0000313" key="3">
    <source>
        <dbReference type="Proteomes" id="UP000315648"/>
    </source>
</evidence>
<evidence type="ECO:0000256" key="1">
    <source>
        <dbReference type="SAM" id="Phobius"/>
    </source>
</evidence>
<keyword evidence="3" id="KW-1185">Reference proteome</keyword>
<keyword evidence="1" id="KW-0472">Membrane</keyword>
<keyword evidence="1" id="KW-0812">Transmembrane</keyword>
<dbReference type="AlphaFoldDB" id="A0A556QSL3"/>